<feature type="region of interest" description="Disordered" evidence="1">
    <location>
        <begin position="75"/>
        <end position="112"/>
    </location>
</feature>
<evidence type="ECO:0000256" key="1">
    <source>
        <dbReference type="SAM" id="MobiDB-lite"/>
    </source>
</evidence>
<comment type="caution">
    <text evidence="3">The sequence shown here is derived from an EMBL/GenBank/DDBJ whole genome shotgun (WGS) entry which is preliminary data.</text>
</comment>
<evidence type="ECO:0000259" key="2">
    <source>
        <dbReference type="Pfam" id="PF13873"/>
    </source>
</evidence>
<proteinExistence type="predicted"/>
<accession>A0AAV7UWB2</accession>
<protein>
    <recommendedName>
        <fullName evidence="2">Myb/SANT-like DNA-binding domain-containing protein</fullName>
    </recommendedName>
</protein>
<sequence length="292" mass="32895">MELRRRIVDRVNAVGQHPRTRDDIRKRWNDLREKVPQPMSVERRCHHYPVPRQKRLPVITVTLDFWIRVTYQAHQGQLDSQSPKPTHRPPQSTPIRNQHHSTHPAYPHLCPQDTSISSVPTCTGTPVHTAPTRQSGTWGQCQWAHVQGTGAQVKRDTGRNALRQGEGRTRELTLQKALSEILGAYQHSQDTMGHILDNVQKNRRLQEGQYQGIREDLQAINNTLISIAGLLADMGNIMREAVSHERAPTTRQSTEQPSTSPAASGQEAPPQDPQATSIPPSAECEPPRKRSL</sequence>
<evidence type="ECO:0000313" key="3">
    <source>
        <dbReference type="EMBL" id="KAJ1193390.1"/>
    </source>
</evidence>
<keyword evidence="4" id="KW-1185">Reference proteome</keyword>
<dbReference type="Pfam" id="PF13873">
    <property type="entry name" value="Myb_DNA-bind_5"/>
    <property type="match status" value="1"/>
</dbReference>
<gene>
    <name evidence="3" type="ORF">NDU88_002688</name>
</gene>
<reference evidence="3" key="1">
    <citation type="journal article" date="2022" name="bioRxiv">
        <title>Sequencing and chromosome-scale assembly of the giantPleurodeles waltlgenome.</title>
        <authorList>
            <person name="Brown T."/>
            <person name="Elewa A."/>
            <person name="Iarovenko S."/>
            <person name="Subramanian E."/>
            <person name="Araus A.J."/>
            <person name="Petzold A."/>
            <person name="Susuki M."/>
            <person name="Suzuki K.-i.T."/>
            <person name="Hayashi T."/>
            <person name="Toyoda A."/>
            <person name="Oliveira C."/>
            <person name="Osipova E."/>
            <person name="Leigh N.D."/>
            <person name="Simon A."/>
            <person name="Yun M.H."/>
        </authorList>
    </citation>
    <scope>NUCLEOTIDE SEQUENCE</scope>
    <source>
        <strain evidence="3">20211129_DDA</strain>
        <tissue evidence="3">Liver</tissue>
    </source>
</reference>
<dbReference type="AlphaFoldDB" id="A0AAV7UWB2"/>
<dbReference type="EMBL" id="JANPWB010000004">
    <property type="protein sequence ID" value="KAJ1193390.1"/>
    <property type="molecule type" value="Genomic_DNA"/>
</dbReference>
<dbReference type="Proteomes" id="UP001066276">
    <property type="component" value="Chromosome 2_2"/>
</dbReference>
<organism evidence="3 4">
    <name type="scientific">Pleurodeles waltl</name>
    <name type="common">Iberian ribbed newt</name>
    <dbReference type="NCBI Taxonomy" id="8319"/>
    <lineage>
        <taxon>Eukaryota</taxon>
        <taxon>Metazoa</taxon>
        <taxon>Chordata</taxon>
        <taxon>Craniata</taxon>
        <taxon>Vertebrata</taxon>
        <taxon>Euteleostomi</taxon>
        <taxon>Amphibia</taxon>
        <taxon>Batrachia</taxon>
        <taxon>Caudata</taxon>
        <taxon>Salamandroidea</taxon>
        <taxon>Salamandridae</taxon>
        <taxon>Pleurodelinae</taxon>
        <taxon>Pleurodeles</taxon>
    </lineage>
</organism>
<feature type="compositionally biased region" description="Polar residues" evidence="1">
    <location>
        <begin position="249"/>
        <end position="263"/>
    </location>
</feature>
<feature type="domain" description="Myb/SANT-like DNA-binding" evidence="2">
    <location>
        <begin position="6"/>
        <end position="35"/>
    </location>
</feature>
<feature type="region of interest" description="Disordered" evidence="1">
    <location>
        <begin position="244"/>
        <end position="292"/>
    </location>
</feature>
<feature type="compositionally biased region" description="Polar residues" evidence="1">
    <location>
        <begin position="75"/>
        <end position="96"/>
    </location>
</feature>
<dbReference type="InterPro" id="IPR028002">
    <property type="entry name" value="Myb_DNA-bind_5"/>
</dbReference>
<evidence type="ECO:0000313" key="4">
    <source>
        <dbReference type="Proteomes" id="UP001066276"/>
    </source>
</evidence>
<name>A0AAV7UWB2_PLEWA</name>